<protein>
    <submittedName>
        <fullName evidence="3">Type VI secretion system Vgr family protein</fullName>
    </submittedName>
</protein>
<comment type="caution">
    <text evidence="3">The sequence shown here is derived from an EMBL/GenBank/DDBJ whole genome shotgun (WGS) entry which is preliminary data.</text>
</comment>
<keyword evidence="4" id="KW-1185">Reference proteome</keyword>
<dbReference type="EMBL" id="JAQQXS010000023">
    <property type="protein sequence ID" value="MDC8787260.1"/>
    <property type="molecule type" value="Genomic_DNA"/>
</dbReference>
<evidence type="ECO:0000313" key="4">
    <source>
        <dbReference type="Proteomes" id="UP001219862"/>
    </source>
</evidence>
<feature type="compositionally biased region" description="Low complexity" evidence="1">
    <location>
        <begin position="1"/>
        <end position="10"/>
    </location>
</feature>
<dbReference type="Pfam" id="PF13296">
    <property type="entry name" value="T6SS_Vgr"/>
    <property type="match status" value="1"/>
</dbReference>
<gene>
    <name evidence="3" type="ORF">PRZ01_18890</name>
</gene>
<dbReference type="InterPro" id="IPR028244">
    <property type="entry name" value="T6SS_Rhs_Vgr_dom"/>
</dbReference>
<dbReference type="Proteomes" id="UP001219862">
    <property type="component" value="Unassembled WGS sequence"/>
</dbReference>
<sequence>MGHPSARNGGPHPGAPGHHRAANPYARVDGHGRYLAWHYFEHQRSQINLGHLVNQERQQRGAGFELRTEQDGMLRAQTHNKLLKGMRLNVKSGGLQQIVSEGGCTVHVQNKT</sequence>
<dbReference type="RefSeq" id="WP_273598397.1">
    <property type="nucleotide sequence ID" value="NZ_JAQQXS010000023.1"/>
</dbReference>
<evidence type="ECO:0000313" key="3">
    <source>
        <dbReference type="EMBL" id="MDC8787260.1"/>
    </source>
</evidence>
<organism evidence="3 4">
    <name type="scientific">Roseateles koreensis</name>
    <dbReference type="NCBI Taxonomy" id="2987526"/>
    <lineage>
        <taxon>Bacteria</taxon>
        <taxon>Pseudomonadati</taxon>
        <taxon>Pseudomonadota</taxon>
        <taxon>Betaproteobacteria</taxon>
        <taxon>Burkholderiales</taxon>
        <taxon>Sphaerotilaceae</taxon>
        <taxon>Roseateles</taxon>
    </lineage>
</organism>
<feature type="region of interest" description="Disordered" evidence="1">
    <location>
        <begin position="1"/>
        <end position="25"/>
    </location>
</feature>
<reference evidence="3 4" key="1">
    <citation type="submission" date="2022-10" db="EMBL/GenBank/DDBJ databases">
        <title>paucibacter sp. hw8 Genome sequencing.</title>
        <authorList>
            <person name="Park S."/>
        </authorList>
    </citation>
    <scope>NUCLEOTIDE SEQUENCE [LARGE SCALE GENOMIC DNA]</scope>
    <source>
        <strain evidence="4">hw8</strain>
    </source>
</reference>
<accession>A0ABT5KWE2</accession>
<evidence type="ECO:0000256" key="1">
    <source>
        <dbReference type="SAM" id="MobiDB-lite"/>
    </source>
</evidence>
<proteinExistence type="predicted"/>
<evidence type="ECO:0000259" key="2">
    <source>
        <dbReference type="Pfam" id="PF13296"/>
    </source>
</evidence>
<feature type="domain" description="Putative type VI secretion system Rhs element associated Vgr" evidence="2">
    <location>
        <begin position="41"/>
        <end position="77"/>
    </location>
</feature>
<name>A0ABT5KWE2_9BURK</name>